<sequence length="35" mass="3862">MLINAGLWNCMQPDGMGACFCRPKAKTLATYVTRV</sequence>
<comment type="caution">
    <text evidence="1">The sequence shown here is derived from an EMBL/GenBank/DDBJ whole genome shotgun (WGS) entry which is preliminary data.</text>
</comment>
<organism evidence="1 2">
    <name type="scientific">Herbaspirillum frisingense</name>
    <dbReference type="NCBI Taxonomy" id="92645"/>
    <lineage>
        <taxon>Bacteria</taxon>
        <taxon>Pseudomonadati</taxon>
        <taxon>Pseudomonadota</taxon>
        <taxon>Betaproteobacteria</taxon>
        <taxon>Burkholderiales</taxon>
        <taxon>Oxalobacteraceae</taxon>
        <taxon>Herbaspirillum</taxon>
    </lineage>
</organism>
<accession>A0ABU1PH65</accession>
<proteinExistence type="predicted"/>
<dbReference type="EMBL" id="JAVDSJ010000004">
    <property type="protein sequence ID" value="MDR6584822.1"/>
    <property type="molecule type" value="Genomic_DNA"/>
</dbReference>
<evidence type="ECO:0000313" key="1">
    <source>
        <dbReference type="EMBL" id="MDR6584822.1"/>
    </source>
</evidence>
<name>A0ABU1PH65_9BURK</name>
<dbReference type="Proteomes" id="UP001260715">
    <property type="component" value="Unassembled WGS sequence"/>
</dbReference>
<protein>
    <submittedName>
        <fullName evidence="1">Uncharacterized protein</fullName>
    </submittedName>
</protein>
<feature type="non-terminal residue" evidence="1">
    <location>
        <position position="35"/>
    </location>
</feature>
<keyword evidence="2" id="KW-1185">Reference proteome</keyword>
<gene>
    <name evidence="1" type="ORF">J2W50_003038</name>
</gene>
<evidence type="ECO:0000313" key="2">
    <source>
        <dbReference type="Proteomes" id="UP001260715"/>
    </source>
</evidence>
<reference evidence="1 2" key="1">
    <citation type="submission" date="2023-07" db="EMBL/GenBank/DDBJ databases">
        <title>Sorghum-associated microbial communities from plants grown in Nebraska, USA.</title>
        <authorList>
            <person name="Schachtman D."/>
        </authorList>
    </citation>
    <scope>NUCLEOTIDE SEQUENCE [LARGE SCALE GENOMIC DNA]</scope>
    <source>
        <strain evidence="1 2">596</strain>
    </source>
</reference>